<dbReference type="Gene3D" id="3.40.50.180">
    <property type="entry name" value="Methylesterase CheB, C-terminal domain"/>
    <property type="match status" value="1"/>
</dbReference>
<dbReference type="InterPro" id="IPR035909">
    <property type="entry name" value="CheB_C"/>
</dbReference>
<evidence type="ECO:0000313" key="6">
    <source>
        <dbReference type="EMBL" id="RAO78348.1"/>
    </source>
</evidence>
<dbReference type="GO" id="GO:0006935">
    <property type="term" value="P:chemotaxis"/>
    <property type="evidence" value="ECO:0007669"/>
    <property type="project" value="UniProtKB-UniRule"/>
</dbReference>
<dbReference type="PANTHER" id="PTHR42872:SF6">
    <property type="entry name" value="PROTEIN-GLUTAMATE METHYLESTERASE_PROTEIN-GLUTAMINE GLUTAMINASE"/>
    <property type="match status" value="1"/>
</dbReference>
<dbReference type="AlphaFoldDB" id="A0A328P7R8"/>
<dbReference type="GO" id="GO:0005737">
    <property type="term" value="C:cytoplasm"/>
    <property type="evidence" value="ECO:0007669"/>
    <property type="project" value="InterPro"/>
</dbReference>
<dbReference type="GO" id="GO:0000156">
    <property type="term" value="F:phosphorelay response regulator activity"/>
    <property type="evidence" value="ECO:0007669"/>
    <property type="project" value="InterPro"/>
</dbReference>
<gene>
    <name evidence="6" type="ORF">CA260_05045</name>
</gene>
<keyword evidence="1 4" id="KW-0378">Hydrolase</keyword>
<evidence type="ECO:0000256" key="4">
    <source>
        <dbReference type="PROSITE-ProRule" id="PRU00050"/>
    </source>
</evidence>
<dbReference type="PROSITE" id="PS50122">
    <property type="entry name" value="CHEB"/>
    <property type="match status" value="1"/>
</dbReference>
<dbReference type="EC" id="3.1.1.61" evidence="2"/>
<feature type="active site" evidence="4">
    <location>
        <position position="44"/>
    </location>
</feature>
<dbReference type="InterPro" id="IPR000673">
    <property type="entry name" value="Sig_transdc_resp-reg_Me-estase"/>
</dbReference>
<dbReference type="InterPro" id="IPR011247">
    <property type="entry name" value="Chemotax_prot-Glu_Me-esterase"/>
</dbReference>
<dbReference type="OrthoDB" id="9791760at2"/>
<feature type="domain" description="CheB-type methylesterase" evidence="5">
    <location>
        <begin position="5"/>
        <end position="195"/>
    </location>
</feature>
<comment type="caution">
    <text evidence="6">The sequence shown here is derived from an EMBL/GenBank/DDBJ whole genome shotgun (WGS) entry which is preliminary data.</text>
</comment>
<accession>A0A328P7R8</accession>
<dbReference type="EMBL" id="NFZS01000001">
    <property type="protein sequence ID" value="RAO78348.1"/>
    <property type="molecule type" value="Genomic_DNA"/>
</dbReference>
<evidence type="ECO:0000256" key="1">
    <source>
        <dbReference type="ARBA" id="ARBA00022801"/>
    </source>
</evidence>
<proteinExistence type="predicted"/>
<dbReference type="Pfam" id="PF01339">
    <property type="entry name" value="CheB_methylest"/>
    <property type="match status" value="1"/>
</dbReference>
<dbReference type="Proteomes" id="UP000248926">
    <property type="component" value="Unassembled WGS sequence"/>
</dbReference>
<protein>
    <recommendedName>
        <fullName evidence="2">protein-glutamate methylesterase</fullName>
        <ecNumber evidence="2">3.1.1.61</ecNumber>
    </recommendedName>
</protein>
<feature type="active site" evidence="4">
    <location>
        <position position="17"/>
    </location>
</feature>
<dbReference type="PANTHER" id="PTHR42872">
    <property type="entry name" value="PROTEIN-GLUTAMATE METHYLESTERASE/PROTEIN-GLUTAMINE GLUTAMINASE"/>
    <property type="match status" value="1"/>
</dbReference>
<reference evidence="6 7" key="1">
    <citation type="journal article" date="2018" name="Genet. Mol. Biol.">
        <title>The genome sequence of Dyella jiangningensis FCAV SCS01 from a lignocellulose-decomposing microbial consortium metagenome reveals potential for biotechnological applications.</title>
        <authorList>
            <person name="Desiderato J.G."/>
            <person name="Alvarenga D.O."/>
            <person name="Constancio M.T.L."/>
            <person name="Alves L.M.C."/>
            <person name="Varani A.M."/>
        </authorList>
    </citation>
    <scope>NUCLEOTIDE SEQUENCE [LARGE SCALE GENOMIC DNA]</scope>
    <source>
        <strain evidence="6 7">FCAV SCS01</strain>
    </source>
</reference>
<keyword evidence="4" id="KW-0145">Chemotaxis</keyword>
<dbReference type="SUPFAM" id="SSF52738">
    <property type="entry name" value="Methylesterase CheB, C-terminal domain"/>
    <property type="match status" value="1"/>
</dbReference>
<evidence type="ECO:0000259" key="5">
    <source>
        <dbReference type="PROSITE" id="PS50122"/>
    </source>
</evidence>
<comment type="catalytic activity">
    <reaction evidence="3">
        <text>[protein]-L-glutamate 5-O-methyl ester + H2O = L-glutamyl-[protein] + methanol + H(+)</text>
        <dbReference type="Rhea" id="RHEA:23236"/>
        <dbReference type="Rhea" id="RHEA-COMP:10208"/>
        <dbReference type="Rhea" id="RHEA-COMP:10311"/>
        <dbReference type="ChEBI" id="CHEBI:15377"/>
        <dbReference type="ChEBI" id="CHEBI:15378"/>
        <dbReference type="ChEBI" id="CHEBI:17790"/>
        <dbReference type="ChEBI" id="CHEBI:29973"/>
        <dbReference type="ChEBI" id="CHEBI:82795"/>
        <dbReference type="EC" id="3.1.1.61"/>
    </reaction>
</comment>
<name>A0A328P7R8_9GAMM</name>
<evidence type="ECO:0000256" key="2">
    <source>
        <dbReference type="ARBA" id="ARBA00039140"/>
    </source>
</evidence>
<dbReference type="PIRSF" id="PIRSF036461">
    <property type="entry name" value="Chmtx_methlestr"/>
    <property type="match status" value="1"/>
</dbReference>
<evidence type="ECO:0000313" key="7">
    <source>
        <dbReference type="Proteomes" id="UP000248926"/>
    </source>
</evidence>
<dbReference type="GO" id="GO:0008984">
    <property type="term" value="F:protein-glutamate methylesterase activity"/>
    <property type="evidence" value="ECO:0007669"/>
    <property type="project" value="UniProtKB-EC"/>
</dbReference>
<feature type="active site" evidence="4">
    <location>
        <position position="137"/>
    </location>
</feature>
<organism evidence="6 7">
    <name type="scientific">Dyella jiangningensis</name>
    <dbReference type="NCBI Taxonomy" id="1379159"/>
    <lineage>
        <taxon>Bacteria</taxon>
        <taxon>Pseudomonadati</taxon>
        <taxon>Pseudomonadota</taxon>
        <taxon>Gammaproteobacteria</taxon>
        <taxon>Lysobacterales</taxon>
        <taxon>Rhodanobacteraceae</taxon>
        <taxon>Dyella</taxon>
    </lineage>
</organism>
<keyword evidence="7" id="KW-1185">Reference proteome</keyword>
<evidence type="ECO:0000256" key="3">
    <source>
        <dbReference type="ARBA" id="ARBA00048267"/>
    </source>
</evidence>
<sequence length="334" mass="34763">MQTHPHAGHDVVVIGGSMGAAEPLRTILADMPTEVPAAFFVILHMAARSSGILRTVTSAISHLPVHVAEDGMAFQHGHVYLAVPDHHLLLTAKGLIRLGTGPRENMSRPAIDALFRSAAAAAGPRVIGVLLSGLLSDGVAGLDAIKRCGGLAMVQDPIDATASSMPRSALQTIAVDRIAPAALLGGALCELIAQPAGAAAPVPGEILTEVAIAAGAHTDVDLTARVSSPSPLTCPSCGGVLSTVNDEGPLRYRCQIGHGMTADVLESQQRKALHRALAVALRTIEERVALVKRMAADHRANDRLVAAESYDGRAEEYGKHIEVLRHAIASSTED</sequence>
<dbReference type="CDD" id="cd16433">
    <property type="entry name" value="CheB"/>
    <property type="match status" value="1"/>
</dbReference>